<accession>A0A6C0CFI6</accession>
<organism evidence="1">
    <name type="scientific">viral metagenome</name>
    <dbReference type="NCBI Taxonomy" id="1070528"/>
    <lineage>
        <taxon>unclassified sequences</taxon>
        <taxon>metagenomes</taxon>
        <taxon>organismal metagenomes</taxon>
    </lineage>
</organism>
<dbReference type="AlphaFoldDB" id="A0A6C0CFI6"/>
<protein>
    <submittedName>
        <fullName evidence="1">Uncharacterized protein</fullName>
    </submittedName>
</protein>
<sequence>MNLKLIFIALFFDNFCYAFNGRMPLINRETRHRFDLTKYHYKSSINLYEDYNENDNNIKFLITIILLNLVIIKTKFYNITNIFDLLLINRCH</sequence>
<reference evidence="1" key="1">
    <citation type="journal article" date="2020" name="Nature">
        <title>Giant virus diversity and host interactions through global metagenomics.</title>
        <authorList>
            <person name="Schulz F."/>
            <person name="Roux S."/>
            <person name="Paez-Espino D."/>
            <person name="Jungbluth S."/>
            <person name="Walsh D.A."/>
            <person name="Denef V.J."/>
            <person name="McMahon K.D."/>
            <person name="Konstantinidis K.T."/>
            <person name="Eloe-Fadrosh E.A."/>
            <person name="Kyrpides N.C."/>
            <person name="Woyke T."/>
        </authorList>
    </citation>
    <scope>NUCLEOTIDE SEQUENCE</scope>
    <source>
        <strain evidence="1">GVMAG-M-3300020727-4</strain>
    </source>
</reference>
<evidence type="ECO:0000313" key="1">
    <source>
        <dbReference type="EMBL" id="QHT02912.1"/>
    </source>
</evidence>
<name>A0A6C0CFI6_9ZZZZ</name>
<dbReference type="EMBL" id="MN739403">
    <property type="protein sequence ID" value="QHT02912.1"/>
    <property type="molecule type" value="Genomic_DNA"/>
</dbReference>
<proteinExistence type="predicted"/>